<proteinExistence type="predicted"/>
<feature type="non-terminal residue" evidence="1">
    <location>
        <position position="1"/>
    </location>
</feature>
<gene>
    <name evidence="1" type="ORF">A2U01_0007674</name>
</gene>
<evidence type="ECO:0000313" key="2">
    <source>
        <dbReference type="Proteomes" id="UP000265520"/>
    </source>
</evidence>
<accession>A0A392MKM1</accession>
<protein>
    <submittedName>
        <fullName evidence="1">Uncharacterized protein</fullName>
    </submittedName>
</protein>
<reference evidence="1 2" key="1">
    <citation type="journal article" date="2018" name="Front. Plant Sci.">
        <title>Red Clover (Trifolium pratense) and Zigzag Clover (T. medium) - A Picture of Genomic Similarities and Differences.</title>
        <authorList>
            <person name="Dluhosova J."/>
            <person name="Istvanek J."/>
            <person name="Nedelnik J."/>
            <person name="Repkova J."/>
        </authorList>
    </citation>
    <scope>NUCLEOTIDE SEQUENCE [LARGE SCALE GENOMIC DNA]</scope>
    <source>
        <strain evidence="2">cv. 10/8</strain>
        <tissue evidence="1">Leaf</tissue>
    </source>
</reference>
<evidence type="ECO:0000313" key="1">
    <source>
        <dbReference type="EMBL" id="MCH86814.1"/>
    </source>
</evidence>
<keyword evidence="2" id="KW-1185">Reference proteome</keyword>
<comment type="caution">
    <text evidence="1">The sequence shown here is derived from an EMBL/GenBank/DDBJ whole genome shotgun (WGS) entry which is preliminary data.</text>
</comment>
<dbReference type="AlphaFoldDB" id="A0A392MKM1"/>
<dbReference type="EMBL" id="LXQA010010988">
    <property type="protein sequence ID" value="MCH86814.1"/>
    <property type="molecule type" value="Genomic_DNA"/>
</dbReference>
<sequence>KPRSHTSTATMDCVGLLYYILANLQIDIVRVIANEMKGIAESGIRSETKPTCVLAYPGLIMGLCMDASMTIPSQVSEIIASPINDAYISRYCKGKRNRQ</sequence>
<organism evidence="1 2">
    <name type="scientific">Trifolium medium</name>
    <dbReference type="NCBI Taxonomy" id="97028"/>
    <lineage>
        <taxon>Eukaryota</taxon>
        <taxon>Viridiplantae</taxon>
        <taxon>Streptophyta</taxon>
        <taxon>Embryophyta</taxon>
        <taxon>Tracheophyta</taxon>
        <taxon>Spermatophyta</taxon>
        <taxon>Magnoliopsida</taxon>
        <taxon>eudicotyledons</taxon>
        <taxon>Gunneridae</taxon>
        <taxon>Pentapetalae</taxon>
        <taxon>rosids</taxon>
        <taxon>fabids</taxon>
        <taxon>Fabales</taxon>
        <taxon>Fabaceae</taxon>
        <taxon>Papilionoideae</taxon>
        <taxon>50 kb inversion clade</taxon>
        <taxon>NPAAA clade</taxon>
        <taxon>Hologalegina</taxon>
        <taxon>IRL clade</taxon>
        <taxon>Trifolieae</taxon>
        <taxon>Trifolium</taxon>
    </lineage>
</organism>
<name>A0A392MKM1_9FABA</name>
<dbReference type="Proteomes" id="UP000265520">
    <property type="component" value="Unassembled WGS sequence"/>
</dbReference>